<name>A0A8H4B729_MUCCL</name>
<dbReference type="AlphaFoldDB" id="A0A8H4B729"/>
<evidence type="ECO:0000256" key="1">
    <source>
        <dbReference type="SAM" id="MobiDB-lite"/>
    </source>
</evidence>
<feature type="compositionally biased region" description="Basic and acidic residues" evidence="1">
    <location>
        <begin position="9"/>
        <end position="20"/>
    </location>
</feature>
<proteinExistence type="predicted"/>
<protein>
    <recommendedName>
        <fullName evidence="4">MULE transposase domain-containing protein</fullName>
    </recommendedName>
</protein>
<dbReference type="PANTHER" id="PTHR31569:SF4">
    <property type="entry name" value="SWIM-TYPE DOMAIN-CONTAINING PROTEIN"/>
    <property type="match status" value="1"/>
</dbReference>
<organism evidence="2 3">
    <name type="scientific">Mucor circinelloides f. lusitanicus</name>
    <name type="common">Mucor racemosus var. lusitanicus</name>
    <dbReference type="NCBI Taxonomy" id="29924"/>
    <lineage>
        <taxon>Eukaryota</taxon>
        <taxon>Fungi</taxon>
        <taxon>Fungi incertae sedis</taxon>
        <taxon>Mucoromycota</taxon>
        <taxon>Mucoromycotina</taxon>
        <taxon>Mucoromycetes</taxon>
        <taxon>Mucorales</taxon>
        <taxon>Mucorineae</taxon>
        <taxon>Mucoraceae</taxon>
        <taxon>Mucor</taxon>
    </lineage>
</organism>
<accession>A0A8H4B729</accession>
<dbReference type="PANTHER" id="PTHR31569">
    <property type="entry name" value="SWIM-TYPE DOMAIN-CONTAINING PROTEIN"/>
    <property type="match status" value="1"/>
</dbReference>
<dbReference type="InterPro" id="IPR052579">
    <property type="entry name" value="Zinc_finger_SWIM"/>
</dbReference>
<evidence type="ECO:0000313" key="2">
    <source>
        <dbReference type="EMBL" id="KAF1796192.1"/>
    </source>
</evidence>
<reference evidence="2 3" key="1">
    <citation type="submission" date="2019-09" db="EMBL/GenBank/DDBJ databases">
        <authorList>
            <consortium name="DOE Joint Genome Institute"/>
            <person name="Mondo S.J."/>
            <person name="Navarro-Mendoza M.I."/>
            <person name="Perez-Arques C."/>
            <person name="Panchal S."/>
            <person name="Nicolas F.E."/>
            <person name="Ganguly P."/>
            <person name="Pangilinan J."/>
            <person name="Grigoriev I."/>
            <person name="Heitman J."/>
            <person name="Sanya K."/>
            <person name="Garre V."/>
        </authorList>
    </citation>
    <scope>NUCLEOTIDE SEQUENCE [LARGE SCALE GENOMIC DNA]</scope>
    <source>
        <strain evidence="2 3">MU402</strain>
    </source>
</reference>
<sequence length="319" mass="36080">MKRKLTRPKQHESTHTHSTDAETLKLLHAGKRSMHLEETTLLVHRMIEAGNSVAEIRKTLGGKDGVSNLSYDIRNWIDKFKYKVPPGFESVCEGRDLLNSIEKCGYYTAYQQAQEGGNIKSVFFMHPNIQEEVATRGEVLIIDATLVASLERGFPSSTAILCTWHMKENFKSELKGVFKSKEDAAICMDAVKRMINSSTKEEFEYAHDLYKLTATEPKNMKVVVKNKNGKNDEETPVFKTYEYFVNNWLPIKHKWAGYLVNRVDHFGCRTTQRVEGSHSTLKSSGYLTTRVPILNALNGVDEKAAGSTKKSPISKKASR</sequence>
<comment type="caution">
    <text evidence="2">The sequence shown here is derived from an EMBL/GenBank/DDBJ whole genome shotgun (WGS) entry which is preliminary data.</text>
</comment>
<dbReference type="EMBL" id="JAAECE010000013">
    <property type="protein sequence ID" value="KAF1796192.1"/>
    <property type="molecule type" value="Genomic_DNA"/>
</dbReference>
<evidence type="ECO:0000313" key="3">
    <source>
        <dbReference type="Proteomes" id="UP000469890"/>
    </source>
</evidence>
<gene>
    <name evidence="2" type="ORF">FB192DRAFT_1452768</name>
</gene>
<dbReference type="Proteomes" id="UP000469890">
    <property type="component" value="Unassembled WGS sequence"/>
</dbReference>
<evidence type="ECO:0008006" key="4">
    <source>
        <dbReference type="Google" id="ProtNLM"/>
    </source>
</evidence>
<feature type="region of interest" description="Disordered" evidence="1">
    <location>
        <begin position="1"/>
        <end position="20"/>
    </location>
</feature>